<dbReference type="VEuPathDB" id="FungiDB:EYZ11_011005"/>
<feature type="region of interest" description="Disordered" evidence="1">
    <location>
        <begin position="1"/>
        <end position="39"/>
    </location>
</feature>
<dbReference type="Proteomes" id="UP000324241">
    <property type="component" value="Unassembled WGS sequence"/>
</dbReference>
<dbReference type="GeneID" id="54324288"/>
<evidence type="ECO:0000313" key="2">
    <source>
        <dbReference type="EMBL" id="KAA8652681.1"/>
    </source>
</evidence>
<dbReference type="EMBL" id="QUQM01000002">
    <property type="protein sequence ID" value="KAA8652681.1"/>
    <property type="molecule type" value="Genomic_DNA"/>
</dbReference>
<comment type="caution">
    <text evidence="2">The sequence shown here is derived from an EMBL/GenBank/DDBJ whole genome shotgun (WGS) entry which is preliminary data.</text>
</comment>
<protein>
    <submittedName>
        <fullName evidence="2">Uncharacterized protein</fullName>
    </submittedName>
</protein>
<reference evidence="2 3" key="1">
    <citation type="submission" date="2019-08" db="EMBL/GenBank/DDBJ databases">
        <title>The genome sequence of a newly discovered highly antifungal drug resistant Aspergillus species, Aspergillus tanneri NIH 1004.</title>
        <authorList>
            <person name="Mounaud S."/>
            <person name="Singh I."/>
            <person name="Joardar V."/>
            <person name="Pakala S."/>
            <person name="Pakala S."/>
            <person name="Venepally P."/>
            <person name="Chung J.K."/>
            <person name="Losada L."/>
            <person name="Nierman W.C."/>
        </authorList>
    </citation>
    <scope>NUCLEOTIDE SEQUENCE [LARGE SCALE GENOMIC DNA]</scope>
    <source>
        <strain evidence="2 3">NIH1004</strain>
    </source>
</reference>
<name>A0A5M9MZV9_9EURO</name>
<gene>
    <name evidence="2" type="ORF">ATNIH1004_001586</name>
</gene>
<dbReference type="RefSeq" id="XP_033432042.1">
    <property type="nucleotide sequence ID" value="XM_033566285.1"/>
</dbReference>
<evidence type="ECO:0000256" key="1">
    <source>
        <dbReference type="SAM" id="MobiDB-lite"/>
    </source>
</evidence>
<dbReference type="AlphaFoldDB" id="A0A5M9MZV9"/>
<accession>A0A5M9MZV9</accession>
<sequence length="225" mass="24570">MPAVPEVEQGVWPEPVKTPQLETSSYDPANDAKNEPLDTNSNLEQEASAAFLEGFTEARLSSRSLPCVGKKQLNVKVDSILSSKTADQVFHYYIDSLAPKCPMVVFPPGTTGKLRELAVALRGYLADSVDVRGEKLLELIQALRVASLWYRATDSYRQMNLNQLAHIATTMAVNRAGKGRGVSAGWQNPGQLGPHRGTAGMTRLFSPICEVIVALFDRLRGLTKS</sequence>
<proteinExistence type="predicted"/>
<evidence type="ECO:0000313" key="3">
    <source>
        <dbReference type="Proteomes" id="UP000324241"/>
    </source>
</evidence>
<dbReference type="OrthoDB" id="8062037at2759"/>
<organism evidence="2 3">
    <name type="scientific">Aspergillus tanneri</name>
    <dbReference type="NCBI Taxonomy" id="1220188"/>
    <lineage>
        <taxon>Eukaryota</taxon>
        <taxon>Fungi</taxon>
        <taxon>Dikarya</taxon>
        <taxon>Ascomycota</taxon>
        <taxon>Pezizomycotina</taxon>
        <taxon>Eurotiomycetes</taxon>
        <taxon>Eurotiomycetidae</taxon>
        <taxon>Eurotiales</taxon>
        <taxon>Aspergillaceae</taxon>
        <taxon>Aspergillus</taxon>
        <taxon>Aspergillus subgen. Circumdati</taxon>
    </lineage>
</organism>